<reference evidence="3 4" key="1">
    <citation type="journal article" date="2013" name="Curr. Biol.">
        <title>The Genome of the Foraminiferan Reticulomyxa filosa.</title>
        <authorList>
            <person name="Glockner G."/>
            <person name="Hulsmann N."/>
            <person name="Schleicher M."/>
            <person name="Noegel A.A."/>
            <person name="Eichinger L."/>
            <person name="Gallinger C."/>
            <person name="Pawlowski J."/>
            <person name="Sierra R."/>
            <person name="Euteneuer U."/>
            <person name="Pillet L."/>
            <person name="Moustafa A."/>
            <person name="Platzer M."/>
            <person name="Groth M."/>
            <person name="Szafranski K."/>
            <person name="Schliwa M."/>
        </authorList>
    </citation>
    <scope>NUCLEOTIDE SEQUENCE [LARGE SCALE GENOMIC DNA]</scope>
</reference>
<keyword evidence="2" id="KW-1133">Transmembrane helix</keyword>
<dbReference type="Proteomes" id="UP000023152">
    <property type="component" value="Unassembled WGS sequence"/>
</dbReference>
<feature type="transmembrane region" description="Helical" evidence="2">
    <location>
        <begin position="433"/>
        <end position="455"/>
    </location>
</feature>
<dbReference type="GO" id="GO:0003677">
    <property type="term" value="F:DNA binding"/>
    <property type="evidence" value="ECO:0007669"/>
    <property type="project" value="UniProtKB-KW"/>
</dbReference>
<keyword evidence="2" id="KW-0812">Transmembrane</keyword>
<dbReference type="AlphaFoldDB" id="X6NZY3"/>
<evidence type="ECO:0000256" key="1">
    <source>
        <dbReference type="SAM" id="MobiDB-lite"/>
    </source>
</evidence>
<feature type="compositionally biased region" description="Basic and acidic residues" evidence="1">
    <location>
        <begin position="87"/>
        <end position="115"/>
    </location>
</feature>
<feature type="transmembrane region" description="Helical" evidence="2">
    <location>
        <begin position="268"/>
        <end position="288"/>
    </location>
</feature>
<gene>
    <name evidence="3" type="ORF">RFI_05680</name>
</gene>
<feature type="transmembrane region" description="Helical" evidence="2">
    <location>
        <begin position="195"/>
        <end position="219"/>
    </location>
</feature>
<feature type="transmembrane region" description="Helical" evidence="2">
    <location>
        <begin position="467"/>
        <end position="489"/>
    </location>
</feature>
<keyword evidence="2" id="KW-0472">Membrane</keyword>
<organism evidence="3 4">
    <name type="scientific">Reticulomyxa filosa</name>
    <dbReference type="NCBI Taxonomy" id="46433"/>
    <lineage>
        <taxon>Eukaryota</taxon>
        <taxon>Sar</taxon>
        <taxon>Rhizaria</taxon>
        <taxon>Retaria</taxon>
        <taxon>Foraminifera</taxon>
        <taxon>Monothalamids</taxon>
        <taxon>Reticulomyxidae</taxon>
        <taxon>Reticulomyxa</taxon>
    </lineage>
</organism>
<feature type="transmembrane region" description="Helical" evidence="2">
    <location>
        <begin position="159"/>
        <end position="189"/>
    </location>
</feature>
<keyword evidence="3" id="KW-0238">DNA-binding</keyword>
<comment type="caution">
    <text evidence="3">The sequence shown here is derived from an EMBL/GenBank/DDBJ whole genome shotgun (WGS) entry which is preliminary data.</text>
</comment>
<keyword evidence="4" id="KW-1185">Reference proteome</keyword>
<feature type="transmembrane region" description="Helical" evidence="2">
    <location>
        <begin position="344"/>
        <end position="366"/>
    </location>
</feature>
<feature type="compositionally biased region" description="Acidic residues" evidence="1">
    <location>
        <begin position="66"/>
        <end position="86"/>
    </location>
</feature>
<name>X6NZY3_RETFI</name>
<feature type="region of interest" description="Disordered" evidence="1">
    <location>
        <begin position="1"/>
        <end position="21"/>
    </location>
</feature>
<feature type="region of interest" description="Disordered" evidence="1">
    <location>
        <begin position="34"/>
        <end position="115"/>
    </location>
</feature>
<feature type="transmembrane region" description="Helical" evidence="2">
    <location>
        <begin position="495"/>
        <end position="516"/>
    </location>
</feature>
<evidence type="ECO:0000313" key="3">
    <source>
        <dbReference type="EMBL" id="ETO31438.1"/>
    </source>
</evidence>
<sequence>MKQLYENYESSSSKGSRTKPDKFDFVCMCAKRHKSAVQKRQSNGVANDASKAQHLLEMKEGNDNDGNGDENGNGDEEEEEEDDDDNDNKNKGSKEKDTDKGKGKGKGKEDRIVSHSENVYKNETKSLLSEFVIKYRNESATNNNNNNNQKSKCYTHFRFFIYLCISILPVLIILGCIVSDFLLATLVFFGNSPTYFVLSILASSVTLFNYTINSSLFFCYSPFCSWSGPFAPLLRCLLSLPPFGLVYTLLLIPALFCCLFFLKKKGVHSLPVHMLTALVQFVLNMLFFMTDNVIATKSNYIIYVVFQMGMNTCHLIFSPMFAWLQQSKDSDIYLNICRLFSLMGLWLFSIAPLTLLELINIFPVLIEKYSYNGIGQTALIVYLALSCVVRLLFLWIYVDSDGNRLGVMPFRKVIKSNPNQKEPPVPLTFCERLGYFFLQTFYFVLPLLPTVALNVRLYKCKAKNYALFNHCCLSAYLLFTYVPMIYFFFKPKHPGLYTVVILAGAFGAMTWVIVFLPKYLQYWKNFKW</sequence>
<dbReference type="EMBL" id="ASPP01004938">
    <property type="protein sequence ID" value="ETO31438.1"/>
    <property type="molecule type" value="Genomic_DNA"/>
</dbReference>
<feature type="transmembrane region" description="Helical" evidence="2">
    <location>
        <begin position="300"/>
        <end position="324"/>
    </location>
</feature>
<proteinExistence type="predicted"/>
<feature type="transmembrane region" description="Helical" evidence="2">
    <location>
        <begin position="378"/>
        <end position="398"/>
    </location>
</feature>
<evidence type="ECO:0000256" key="2">
    <source>
        <dbReference type="SAM" id="Phobius"/>
    </source>
</evidence>
<accession>X6NZY3</accession>
<feature type="transmembrane region" description="Helical" evidence="2">
    <location>
        <begin position="240"/>
        <end position="262"/>
    </location>
</feature>
<evidence type="ECO:0000313" key="4">
    <source>
        <dbReference type="Proteomes" id="UP000023152"/>
    </source>
</evidence>
<protein>
    <submittedName>
        <fullName evidence="3">SAP DNA-binding domain-containing protein</fullName>
    </submittedName>
</protein>